<dbReference type="VEuPathDB" id="FungiDB:AB675_11268"/>
<sequence length="366" mass="39873">MSTKTMPRGSSKPSAMATKTIDQLKPNELQASRSDGDRLCIFLAYKNVTKIRTVPPTDAGTEEPVDSRAVTALRVISPSYPLAVAKAFSSVVAEKIAAKVEAGQLKGSSLKIQVKVSSVSIEGSAKHLDVYKALFDWFLGYCDGDLSAPVLQSGSLVSAVELIRVAKAVRADAIIPILVNHLDNALKERSGAPDASLLQTSFPIWLPKGFILIDSQAITSLWKKDESFAKKFKARVQVKQAEIAEQAEALPREQEAEALAVKEAEEREAMAAKEAQERKLREQGARRQTYSAAVIKGAESHKLQEHGARRHTYSAAAEVSAEQQRREEEARLQDEARIRDSRFGGGKKRGGRKEGGGKGSREQVQP</sequence>
<feature type="compositionally biased region" description="Basic and acidic residues" evidence="1">
    <location>
        <begin position="323"/>
        <end position="342"/>
    </location>
</feature>
<proteinExistence type="predicted"/>
<reference evidence="2 3" key="1">
    <citation type="submission" date="2015-06" db="EMBL/GenBank/DDBJ databases">
        <title>Draft genome of the ant-associated black yeast Phialophora attae CBS 131958.</title>
        <authorList>
            <person name="Moreno L.F."/>
            <person name="Stielow B.J."/>
            <person name="de Hoog S."/>
            <person name="Vicente V.A."/>
            <person name="Weiss V.A."/>
            <person name="de Vries M."/>
            <person name="Cruz L.M."/>
            <person name="Souza E.M."/>
        </authorList>
    </citation>
    <scope>NUCLEOTIDE SEQUENCE [LARGE SCALE GENOMIC DNA]</scope>
    <source>
        <strain evidence="2 3">CBS 131958</strain>
    </source>
</reference>
<feature type="compositionally biased region" description="Basic and acidic residues" evidence="1">
    <location>
        <begin position="352"/>
        <end position="366"/>
    </location>
</feature>
<dbReference type="RefSeq" id="XP_017999883.1">
    <property type="nucleotide sequence ID" value="XM_018140098.1"/>
</dbReference>
<dbReference type="AlphaFoldDB" id="A0A0N1H940"/>
<feature type="compositionally biased region" description="Basic and acidic residues" evidence="1">
    <location>
        <begin position="298"/>
        <end position="307"/>
    </location>
</feature>
<gene>
    <name evidence="2" type="ORF">AB675_11268</name>
</gene>
<evidence type="ECO:0000313" key="2">
    <source>
        <dbReference type="EMBL" id="KPI39920.1"/>
    </source>
</evidence>
<dbReference type="Proteomes" id="UP000038010">
    <property type="component" value="Unassembled WGS sequence"/>
</dbReference>
<protein>
    <submittedName>
        <fullName evidence="2">Uncharacterized protein</fullName>
    </submittedName>
</protein>
<feature type="compositionally biased region" description="Basic and acidic residues" evidence="1">
    <location>
        <begin position="268"/>
        <end position="285"/>
    </location>
</feature>
<name>A0A0N1H940_9EURO</name>
<feature type="region of interest" description="Disordered" evidence="1">
    <location>
        <begin position="268"/>
        <end position="366"/>
    </location>
</feature>
<organism evidence="2 3">
    <name type="scientific">Cyphellophora attinorum</name>
    <dbReference type="NCBI Taxonomy" id="1664694"/>
    <lineage>
        <taxon>Eukaryota</taxon>
        <taxon>Fungi</taxon>
        <taxon>Dikarya</taxon>
        <taxon>Ascomycota</taxon>
        <taxon>Pezizomycotina</taxon>
        <taxon>Eurotiomycetes</taxon>
        <taxon>Chaetothyriomycetidae</taxon>
        <taxon>Chaetothyriales</taxon>
        <taxon>Cyphellophoraceae</taxon>
        <taxon>Cyphellophora</taxon>
    </lineage>
</organism>
<feature type="region of interest" description="Disordered" evidence="1">
    <location>
        <begin position="1"/>
        <end position="24"/>
    </location>
</feature>
<accession>A0A0N1H940</accession>
<evidence type="ECO:0000256" key="1">
    <source>
        <dbReference type="SAM" id="MobiDB-lite"/>
    </source>
</evidence>
<dbReference type="EMBL" id="LFJN01000013">
    <property type="protein sequence ID" value="KPI39920.1"/>
    <property type="molecule type" value="Genomic_DNA"/>
</dbReference>
<keyword evidence="3" id="KW-1185">Reference proteome</keyword>
<dbReference type="GeneID" id="28731978"/>
<comment type="caution">
    <text evidence="2">The sequence shown here is derived from an EMBL/GenBank/DDBJ whole genome shotgun (WGS) entry which is preliminary data.</text>
</comment>
<evidence type="ECO:0000313" key="3">
    <source>
        <dbReference type="Proteomes" id="UP000038010"/>
    </source>
</evidence>